<dbReference type="Pfam" id="PF00762">
    <property type="entry name" value="Ferrochelatase"/>
    <property type="match status" value="1"/>
</dbReference>
<dbReference type="InterPro" id="IPR033644">
    <property type="entry name" value="Ferrochelatase_C"/>
</dbReference>
<dbReference type="FunFam" id="3.40.50.1400:FF:000002">
    <property type="entry name" value="Ferrochelatase"/>
    <property type="match status" value="1"/>
</dbReference>
<reference evidence="11 12" key="1">
    <citation type="submission" date="2020-04" db="EMBL/GenBank/DDBJ databases">
        <title>Usitatibacter rugosus gen. nov., sp. nov. and Usitatibacter palustris sp. nov., novel members of Usitatibacteraceae fam. nov. within the order Nitrosomonadales isolated from soil.</title>
        <authorList>
            <person name="Huber K.J."/>
            <person name="Neumann-Schaal M."/>
            <person name="Geppert A."/>
            <person name="Luckner M."/>
            <person name="Wanner G."/>
            <person name="Overmann J."/>
        </authorList>
    </citation>
    <scope>NUCLEOTIDE SEQUENCE [LARGE SCALE GENOMIC DNA]</scope>
    <source>
        <strain evidence="11 12">0125_3</strain>
    </source>
</reference>
<dbReference type="EMBL" id="CP053069">
    <property type="protein sequence ID" value="QJR10539.1"/>
    <property type="molecule type" value="Genomic_DNA"/>
</dbReference>
<dbReference type="InterPro" id="IPR019772">
    <property type="entry name" value="Ferrochelatase_AS"/>
</dbReference>
<protein>
    <recommendedName>
        <fullName evidence="9 10">Ferrochelatase</fullName>
        <ecNumber evidence="9 10">4.98.1.1</ecNumber>
    </recommendedName>
    <alternativeName>
        <fullName evidence="9">Heme synthase</fullName>
    </alternativeName>
    <alternativeName>
        <fullName evidence="9">Protoheme ferro-lyase</fullName>
    </alternativeName>
</protein>
<dbReference type="PANTHER" id="PTHR11108">
    <property type="entry name" value="FERROCHELATASE"/>
    <property type="match status" value="1"/>
</dbReference>
<comment type="catalytic activity">
    <reaction evidence="8">
        <text>Fe-coproporphyrin III + 2 H(+) = coproporphyrin III + Fe(2+)</text>
        <dbReference type="Rhea" id="RHEA:49572"/>
        <dbReference type="ChEBI" id="CHEBI:15378"/>
        <dbReference type="ChEBI" id="CHEBI:29033"/>
        <dbReference type="ChEBI" id="CHEBI:68438"/>
        <dbReference type="ChEBI" id="CHEBI:131725"/>
        <dbReference type="EC" id="4.99.1.9"/>
    </reaction>
    <physiologicalReaction direction="right-to-left" evidence="8">
        <dbReference type="Rhea" id="RHEA:49574"/>
    </physiologicalReaction>
</comment>
<keyword evidence="7 9" id="KW-0627">Porphyrin biosynthesis</keyword>
<feature type="binding site" evidence="9">
    <location>
        <position position="199"/>
    </location>
    <ligand>
        <name>Fe(2+)</name>
        <dbReference type="ChEBI" id="CHEBI:29033"/>
    </ligand>
</feature>
<dbReference type="CDD" id="cd00419">
    <property type="entry name" value="Ferrochelatase_C"/>
    <property type="match status" value="1"/>
</dbReference>
<dbReference type="GO" id="GO:0004325">
    <property type="term" value="F:ferrochelatase activity"/>
    <property type="evidence" value="ECO:0007669"/>
    <property type="project" value="UniProtKB-UniRule"/>
</dbReference>
<dbReference type="PANTHER" id="PTHR11108:SF1">
    <property type="entry name" value="FERROCHELATASE, MITOCHONDRIAL"/>
    <property type="match status" value="1"/>
</dbReference>
<evidence type="ECO:0000256" key="9">
    <source>
        <dbReference type="HAMAP-Rule" id="MF_00323"/>
    </source>
</evidence>
<dbReference type="NCBIfam" id="TIGR00109">
    <property type="entry name" value="hemH"/>
    <property type="match status" value="1"/>
</dbReference>
<dbReference type="KEGG" id="uru:DSM104443_01603"/>
<keyword evidence="6 9" id="KW-0456">Lyase</keyword>
<evidence type="ECO:0000313" key="11">
    <source>
        <dbReference type="EMBL" id="QJR10539.1"/>
    </source>
</evidence>
<evidence type="ECO:0000313" key="12">
    <source>
        <dbReference type="Proteomes" id="UP000501534"/>
    </source>
</evidence>
<dbReference type="SUPFAM" id="SSF53800">
    <property type="entry name" value="Chelatase"/>
    <property type="match status" value="1"/>
</dbReference>
<dbReference type="Proteomes" id="UP000501534">
    <property type="component" value="Chromosome"/>
</dbReference>
<keyword evidence="12" id="KW-1185">Reference proteome</keyword>
<evidence type="ECO:0000256" key="6">
    <source>
        <dbReference type="ARBA" id="ARBA00023239"/>
    </source>
</evidence>
<dbReference type="PROSITE" id="PS00534">
    <property type="entry name" value="FERROCHELATASE"/>
    <property type="match status" value="1"/>
</dbReference>
<evidence type="ECO:0000256" key="4">
    <source>
        <dbReference type="ARBA" id="ARBA00023004"/>
    </source>
</evidence>
<evidence type="ECO:0000256" key="2">
    <source>
        <dbReference type="ARBA" id="ARBA00022490"/>
    </source>
</evidence>
<evidence type="ECO:0000256" key="5">
    <source>
        <dbReference type="ARBA" id="ARBA00023133"/>
    </source>
</evidence>
<evidence type="ECO:0000256" key="7">
    <source>
        <dbReference type="ARBA" id="ARBA00023244"/>
    </source>
</evidence>
<keyword evidence="3 9" id="KW-0479">Metal-binding</keyword>
<keyword evidence="2 9" id="KW-0963">Cytoplasm</keyword>
<evidence type="ECO:0000256" key="8">
    <source>
        <dbReference type="ARBA" id="ARBA00024536"/>
    </source>
</evidence>
<dbReference type="InterPro" id="IPR033659">
    <property type="entry name" value="Ferrochelatase_N"/>
</dbReference>
<comment type="subcellular location">
    <subcellularLocation>
        <location evidence="9 10">Cytoplasm</location>
    </subcellularLocation>
</comment>
<dbReference type="CDD" id="cd03411">
    <property type="entry name" value="Ferrochelatase_N"/>
    <property type="match status" value="1"/>
</dbReference>
<dbReference type="UniPathway" id="UPA00252">
    <property type="reaction ID" value="UER00325"/>
</dbReference>
<evidence type="ECO:0000256" key="10">
    <source>
        <dbReference type="RuleBase" id="RU000607"/>
    </source>
</evidence>
<name>A0A6M4GT87_9PROT</name>
<dbReference type="HAMAP" id="MF_00323">
    <property type="entry name" value="Ferrochelatase"/>
    <property type="match status" value="1"/>
</dbReference>
<dbReference type="GO" id="GO:0006783">
    <property type="term" value="P:heme biosynthetic process"/>
    <property type="evidence" value="ECO:0007669"/>
    <property type="project" value="UniProtKB-UniRule"/>
</dbReference>
<feature type="binding site" evidence="9">
    <location>
        <position position="280"/>
    </location>
    <ligand>
        <name>Fe(2+)</name>
        <dbReference type="ChEBI" id="CHEBI:29033"/>
    </ligand>
</feature>
<proteinExistence type="inferred from homology"/>
<evidence type="ECO:0000256" key="1">
    <source>
        <dbReference type="ARBA" id="ARBA00007718"/>
    </source>
</evidence>
<comment type="function">
    <text evidence="9 10">Catalyzes the ferrous insertion into protoporphyrin IX.</text>
</comment>
<gene>
    <name evidence="9 11" type="primary">hemH</name>
    <name evidence="11" type="ORF">DSM104443_01603</name>
</gene>
<dbReference type="RefSeq" id="WP_171091129.1">
    <property type="nucleotide sequence ID" value="NZ_CP053069.1"/>
</dbReference>
<dbReference type="EC" id="4.98.1.1" evidence="9 10"/>
<keyword evidence="4 9" id="KW-0408">Iron</keyword>
<organism evidence="11 12">
    <name type="scientific">Usitatibacter rugosus</name>
    <dbReference type="NCBI Taxonomy" id="2732067"/>
    <lineage>
        <taxon>Bacteria</taxon>
        <taxon>Pseudomonadati</taxon>
        <taxon>Pseudomonadota</taxon>
        <taxon>Betaproteobacteria</taxon>
        <taxon>Nitrosomonadales</taxon>
        <taxon>Usitatibacteraceae</taxon>
        <taxon>Usitatibacter</taxon>
    </lineage>
</organism>
<dbReference type="GO" id="GO:0046872">
    <property type="term" value="F:metal ion binding"/>
    <property type="evidence" value="ECO:0007669"/>
    <property type="project" value="UniProtKB-KW"/>
</dbReference>
<sequence>MPSPRNGVLLVNLGTPDEPTPAAVRRYLREFLSDPRVVEIPRAVWLPILHLLVLPFRPAKTAKKYASIWMNDGSPLRVYTSRQAQLLRGYLGEKLKVQAPVVYAMRYGKPSVAEGLAELAAKGCDRITVLPLYPQYAGSTTASVADAVKSGLKHAKPAPTVQFVKEFHEHPAYINAIAKNVNDYWFKHGRPDRLVMSFHGIPKAVADRGDPYPVQCRRTAELVATELGWNDARTQVTFQSRFGRAEWLQPYTFDALRALGSAKTTRVDVICPGFAADCLETLEEISIEGKKEFLHAGGRDFHYIPTTNDTPAFIAALAAVAQENL</sequence>
<comment type="catalytic activity">
    <reaction evidence="9 10">
        <text>heme b + 2 H(+) = protoporphyrin IX + Fe(2+)</text>
        <dbReference type="Rhea" id="RHEA:22584"/>
        <dbReference type="ChEBI" id="CHEBI:15378"/>
        <dbReference type="ChEBI" id="CHEBI:29033"/>
        <dbReference type="ChEBI" id="CHEBI:57306"/>
        <dbReference type="ChEBI" id="CHEBI:60344"/>
        <dbReference type="EC" id="4.98.1.1"/>
    </reaction>
</comment>
<comment type="pathway">
    <text evidence="9 10">Porphyrin-containing compound metabolism; protoheme biosynthesis; protoheme from protoporphyrin-IX: step 1/1.</text>
</comment>
<keyword evidence="5 9" id="KW-0350">Heme biosynthesis</keyword>
<dbReference type="AlphaFoldDB" id="A0A6M4GT87"/>
<dbReference type="Gene3D" id="3.40.50.1400">
    <property type="match status" value="2"/>
</dbReference>
<evidence type="ECO:0000256" key="3">
    <source>
        <dbReference type="ARBA" id="ARBA00022723"/>
    </source>
</evidence>
<comment type="similarity">
    <text evidence="1 9 10">Belongs to the ferrochelatase family.</text>
</comment>
<dbReference type="GO" id="GO:0005737">
    <property type="term" value="C:cytoplasm"/>
    <property type="evidence" value="ECO:0007669"/>
    <property type="project" value="UniProtKB-SubCell"/>
</dbReference>
<dbReference type="InterPro" id="IPR001015">
    <property type="entry name" value="Ferrochelatase"/>
</dbReference>
<accession>A0A6M4GT87</accession>